<reference evidence="1 2" key="1">
    <citation type="journal article" date="2012" name="PLoS Pathog.">
        <title>The genome of the obligate intracellular parasite Trachipleistophora hominis: new insights into microsporidian genome dynamics and reductive evolution.</title>
        <authorList>
            <person name="Heinz E."/>
            <person name="Williams T.A."/>
            <person name="Nakjang S."/>
            <person name="Noel C.J."/>
            <person name="Swan D.C."/>
            <person name="Goldberg A.V."/>
            <person name="Harris S.R."/>
            <person name="Weinmaier T."/>
            <person name="Markert S."/>
            <person name="Becher D."/>
            <person name="Bernhardt J."/>
            <person name="Dagan T."/>
            <person name="Hacker C."/>
            <person name="Lucocq J.M."/>
            <person name="Schweder T."/>
            <person name="Rattei T."/>
            <person name="Hall N."/>
            <person name="Hirt R.P."/>
            <person name="Embley T.M."/>
        </authorList>
    </citation>
    <scope>NUCLEOTIDE SEQUENCE [LARGE SCALE GENOMIC DNA]</scope>
</reference>
<organism evidence="1 2">
    <name type="scientific">Trachipleistophora hominis</name>
    <name type="common">Microsporidian parasite</name>
    <dbReference type="NCBI Taxonomy" id="72359"/>
    <lineage>
        <taxon>Eukaryota</taxon>
        <taxon>Fungi</taxon>
        <taxon>Fungi incertae sedis</taxon>
        <taxon>Microsporidia</taxon>
        <taxon>Pleistophoridae</taxon>
        <taxon>Trachipleistophora</taxon>
    </lineage>
</organism>
<keyword evidence="1" id="KW-0808">Transferase</keyword>
<dbReference type="AlphaFoldDB" id="L7K0L5"/>
<keyword evidence="1" id="KW-0695">RNA-directed DNA polymerase</keyword>
<gene>
    <name evidence="1" type="ORF">THOM_0059</name>
</gene>
<name>L7K0L5_TRAHO</name>
<sequence>MKRIENWSGKWKMHINVKKYGYIAFNGGNKETPRYRDEEISRVNEYLYLGIPFTRDINLMSVINDRKVKAGRAHLSLKPLLTKPTYQ</sequence>
<dbReference type="GO" id="GO:0003964">
    <property type="term" value="F:RNA-directed DNA polymerase activity"/>
    <property type="evidence" value="ECO:0007669"/>
    <property type="project" value="UniProtKB-KW"/>
</dbReference>
<accession>L7K0L5</accession>
<dbReference type="VEuPathDB" id="MicrosporidiaDB:THOM_0059"/>
<keyword evidence="1" id="KW-0548">Nucleotidyltransferase</keyword>
<dbReference type="Proteomes" id="UP000011185">
    <property type="component" value="Unassembled WGS sequence"/>
</dbReference>
<evidence type="ECO:0000313" key="2">
    <source>
        <dbReference type="Proteomes" id="UP000011185"/>
    </source>
</evidence>
<proteinExistence type="predicted"/>
<dbReference type="EMBL" id="JH993802">
    <property type="protein sequence ID" value="ELQ76942.1"/>
    <property type="molecule type" value="Genomic_DNA"/>
</dbReference>
<protein>
    <submittedName>
        <fullName evidence="1">RNA-directed DNA polymerase, Retrotransposon</fullName>
        <ecNumber evidence="1">2.7.7.49</ecNumber>
    </submittedName>
</protein>
<keyword evidence="2" id="KW-1185">Reference proteome</keyword>
<dbReference type="HOGENOM" id="CLU_2559917_0_0_1"/>
<evidence type="ECO:0000313" key="1">
    <source>
        <dbReference type="EMBL" id="ELQ76942.1"/>
    </source>
</evidence>
<dbReference type="InParanoid" id="L7K0L5"/>
<dbReference type="OrthoDB" id="1421278at2759"/>
<dbReference type="EC" id="2.7.7.49" evidence="1"/>